<sequence>MGDIVISFRDVVKTYPSYHQFNGGIKNFIFHLHSNIKEMRKRFLAINGLSLDIKRGENFAFIGRNGAGKSTLLGLMAGVLKPDSGEISVHGRISPLLSLGAGFHPELTGRENILLNGVLLGLSREKVLSRIDEIIAFSELEAFIDQPVRTYSSGMYSKLGFSVVTILDPEILLLDEVLAVGDVAFVEKCKKSFDAFRSDKNVTMVLVSHSLPMVAETCDRAAWIHHKKVRALGPSADVVSEYMTAMMPKVDTPATITAQPAHVSLGVCSLDASSGAVFKPRIVSEVEEPTIRISLLRRSDGAVIRDWTTAPQPMALSHEEDGWLLTPRFTDRFEPVPIAPNAGNRADEEDDYALMRVWAEKDGRKITPPIHTAVVLDQTSRTALETERGRILFHYGANGCERVPAWPAGMAIRIVARNLFCKDGIGAFVLGLAGLLTSAGLRVQLYAYVFDPALSGFVQSISDLENDAKEHDLLIYNWSIEDEFLSTMTSVPCKKLLYYHNVTPGAFFEAYDKTFAAVLDRSTEQYEYFKLFDAVLANSEYSLENIRPYLDTDVYASHCPPTLNPARLTSVTPEPVKMPDTNRFLFWISRMAPHKRPTLAIDIFAELAAKDDNIGLVMVGGGRNDFPSQAAQIEEALAQLPKKVRARCALMEGVSDSKLAFLYSRATVLLATSAHEGFGLPLMEAMGAGLPVVATSQPAVEEVLDGAGMILPDDPAAAATALGELLNDASRLETLKQEGVARAETLYAMADGSVVFDAAEAALARESDKA</sequence>
<reference evidence="6 7" key="1">
    <citation type="submission" date="2018-06" db="EMBL/GenBank/DDBJ databases">
        <title>Complete genome of Desulfovibrio marinus P48SEP.</title>
        <authorList>
            <person name="Crispim J.S."/>
            <person name="Vidigal P.M.P."/>
            <person name="Silva L.C.F."/>
            <person name="Araujo L.C."/>
            <person name="Laguardia C.N."/>
            <person name="Dias R.S."/>
            <person name="Sousa M.P."/>
            <person name="Paula S.O."/>
            <person name="Silva C."/>
        </authorList>
    </citation>
    <scope>NUCLEOTIDE SEQUENCE [LARGE SCALE GENOMIC DNA]</scope>
    <source>
        <strain evidence="6 7">P48SEP</strain>
    </source>
</reference>
<dbReference type="InterPro" id="IPR050683">
    <property type="entry name" value="Bact_Polysacc_Export_ATP-bd"/>
</dbReference>
<evidence type="ECO:0000256" key="3">
    <source>
        <dbReference type="ARBA" id="ARBA00022741"/>
    </source>
</evidence>
<dbReference type="InterPro" id="IPR003439">
    <property type="entry name" value="ABC_transporter-like_ATP-bd"/>
</dbReference>
<dbReference type="AlphaFoldDB" id="A0A6P1ZLV0"/>
<accession>A0A6P1ZLV0</accession>
<dbReference type="InterPro" id="IPR003593">
    <property type="entry name" value="AAA+_ATPase"/>
</dbReference>
<dbReference type="Pfam" id="PF00005">
    <property type="entry name" value="ABC_tran"/>
    <property type="match status" value="1"/>
</dbReference>
<dbReference type="GO" id="GO:0140359">
    <property type="term" value="F:ABC-type transporter activity"/>
    <property type="evidence" value="ECO:0007669"/>
    <property type="project" value="InterPro"/>
</dbReference>
<gene>
    <name evidence="6" type="ORF">DQK91_05370</name>
</gene>
<keyword evidence="2" id="KW-0813">Transport</keyword>
<dbReference type="GO" id="GO:0016887">
    <property type="term" value="F:ATP hydrolysis activity"/>
    <property type="evidence" value="ECO:0007669"/>
    <property type="project" value="InterPro"/>
</dbReference>
<dbReference type="PANTHER" id="PTHR46743">
    <property type="entry name" value="TEICHOIC ACIDS EXPORT ATP-BINDING PROTEIN TAGH"/>
    <property type="match status" value="1"/>
</dbReference>
<dbReference type="PANTHER" id="PTHR46743:SF2">
    <property type="entry name" value="TEICHOIC ACIDS EXPORT ATP-BINDING PROTEIN TAGH"/>
    <property type="match status" value="1"/>
</dbReference>
<dbReference type="SUPFAM" id="SSF53756">
    <property type="entry name" value="UDP-Glycosyltransferase/glycogen phosphorylase"/>
    <property type="match status" value="1"/>
</dbReference>
<dbReference type="GO" id="GO:0005524">
    <property type="term" value="F:ATP binding"/>
    <property type="evidence" value="ECO:0007669"/>
    <property type="project" value="UniProtKB-KW"/>
</dbReference>
<dbReference type="GO" id="GO:0016020">
    <property type="term" value="C:membrane"/>
    <property type="evidence" value="ECO:0007669"/>
    <property type="project" value="InterPro"/>
</dbReference>
<dbReference type="Gene3D" id="3.40.50.2000">
    <property type="entry name" value="Glycogen Phosphorylase B"/>
    <property type="match status" value="1"/>
</dbReference>
<keyword evidence="3" id="KW-0547">Nucleotide-binding</keyword>
<feature type="domain" description="ABC transporter" evidence="5">
    <location>
        <begin position="30"/>
        <end position="251"/>
    </location>
</feature>
<dbReference type="InterPro" id="IPR027417">
    <property type="entry name" value="P-loop_NTPase"/>
</dbReference>
<dbReference type="SUPFAM" id="SSF52540">
    <property type="entry name" value="P-loop containing nucleoside triphosphate hydrolases"/>
    <property type="match status" value="1"/>
</dbReference>
<evidence type="ECO:0000256" key="1">
    <source>
        <dbReference type="ARBA" id="ARBA00005417"/>
    </source>
</evidence>
<dbReference type="CDD" id="cd03220">
    <property type="entry name" value="ABC_KpsT_Wzt"/>
    <property type="match status" value="1"/>
</dbReference>
<dbReference type="PROSITE" id="PS50893">
    <property type="entry name" value="ABC_TRANSPORTER_2"/>
    <property type="match status" value="1"/>
</dbReference>
<dbReference type="Pfam" id="PF00534">
    <property type="entry name" value="Glycos_transf_1"/>
    <property type="match status" value="1"/>
</dbReference>
<dbReference type="SMART" id="SM00382">
    <property type="entry name" value="AAA"/>
    <property type="match status" value="1"/>
</dbReference>
<dbReference type="EMBL" id="QMIF01000002">
    <property type="protein sequence ID" value="TVM36074.1"/>
    <property type="molecule type" value="Genomic_DNA"/>
</dbReference>
<proteinExistence type="inferred from homology"/>
<protein>
    <recommendedName>
        <fullName evidence="5">ABC transporter domain-containing protein</fullName>
    </recommendedName>
</protein>
<evidence type="ECO:0000256" key="4">
    <source>
        <dbReference type="ARBA" id="ARBA00022840"/>
    </source>
</evidence>
<comment type="caution">
    <text evidence="6">The sequence shown here is derived from an EMBL/GenBank/DDBJ whole genome shotgun (WGS) entry which is preliminary data.</text>
</comment>
<keyword evidence="4" id="KW-0067">ATP-binding</keyword>
<dbReference type="InterPro" id="IPR001296">
    <property type="entry name" value="Glyco_trans_1"/>
</dbReference>
<dbReference type="InterPro" id="IPR015860">
    <property type="entry name" value="ABC_transpr_TagH-like"/>
</dbReference>
<evidence type="ECO:0000256" key="2">
    <source>
        <dbReference type="ARBA" id="ARBA00022448"/>
    </source>
</evidence>
<dbReference type="Gene3D" id="3.40.50.300">
    <property type="entry name" value="P-loop containing nucleotide triphosphate hydrolases"/>
    <property type="match status" value="1"/>
</dbReference>
<dbReference type="Proteomes" id="UP000434052">
    <property type="component" value="Unassembled WGS sequence"/>
</dbReference>
<dbReference type="OrthoDB" id="9809450at2"/>
<dbReference type="CDD" id="cd03801">
    <property type="entry name" value="GT4_PimA-like"/>
    <property type="match status" value="1"/>
</dbReference>
<comment type="similarity">
    <text evidence="1">Belongs to the ABC transporter superfamily.</text>
</comment>
<dbReference type="RefSeq" id="WP_144234405.1">
    <property type="nucleotide sequence ID" value="NZ_QMIF01000002.1"/>
</dbReference>
<name>A0A6P1ZLV0_9BACT</name>
<evidence type="ECO:0000313" key="7">
    <source>
        <dbReference type="Proteomes" id="UP000434052"/>
    </source>
</evidence>
<organism evidence="6 7">
    <name type="scientific">Oceanidesulfovibrio marinus</name>
    <dbReference type="NCBI Taxonomy" id="370038"/>
    <lineage>
        <taxon>Bacteria</taxon>
        <taxon>Pseudomonadati</taxon>
        <taxon>Thermodesulfobacteriota</taxon>
        <taxon>Desulfovibrionia</taxon>
        <taxon>Desulfovibrionales</taxon>
        <taxon>Desulfovibrionaceae</taxon>
        <taxon>Oceanidesulfovibrio</taxon>
    </lineage>
</organism>
<evidence type="ECO:0000313" key="6">
    <source>
        <dbReference type="EMBL" id="TVM36074.1"/>
    </source>
</evidence>
<evidence type="ECO:0000259" key="5">
    <source>
        <dbReference type="PROSITE" id="PS50893"/>
    </source>
</evidence>